<evidence type="ECO:0000256" key="7">
    <source>
        <dbReference type="ARBA" id="ARBA00026106"/>
    </source>
</evidence>
<proteinExistence type="predicted"/>
<dbReference type="GeneID" id="109112940"/>
<dbReference type="RefSeq" id="XP_042634093.1">
    <property type="nucleotide sequence ID" value="XM_042778159.1"/>
</dbReference>
<evidence type="ECO:0000256" key="2">
    <source>
        <dbReference type="ARBA" id="ARBA00011738"/>
    </source>
</evidence>
<dbReference type="FunFam" id="3.40.640.10:FF:000129">
    <property type="entry name" value="Alanine aminotransferase 2"/>
    <property type="match status" value="1"/>
</dbReference>
<dbReference type="KEGG" id="ccar:109112940"/>
<sequence length="471" mass="52198">MIHQCTVNTVFLIIIFYKVYKTCSETIFLLNQASLLSSCVCEVAAGCAYPRILQGDALPPDARLRVQKLLSHFDGGSIGESLCVFVAKCSYTESCGSMHLRNTVAKFISLRDGGVLSSPEQVFITVDTQRALMVMLRLLCQSEGVSAVMIPDPAPHTLTRLLEGMDVVPVTYQLQEQSGWSVERAELNRAIQAPRGRCFPKAIYISNPGNPTGHVQSRESIQDVIRFAADEELFLLVDEVSQDTVFADGSEFVSYKRVLAEMGQPYSDRVQLASLHSLSNGIMGECGFRTGFMELVNVDEAVMFFTEVLLTGDLCPPVIGQIALDVMVDPPRPGEPSYSLYTQEVASLLMILKCNASRAVEFINDLPGFSCQSVQSGIFIYPHLTLPHTALTHSQSVGLLYSRRLLEDQGVCVGFSEDHTHSRSCCHFRLCVLMPSEELEEALHRLRCFHFHFLKEFCDTGETVGEPQKSI</sequence>
<dbReference type="EC" id="2.6.1.2" evidence="7"/>
<comment type="pathway">
    <text evidence="6">Amino-acid degradation; L-alanine degradation via transaminase pathway; pyruvate from L-alanine: step 1/1.</text>
</comment>
<dbReference type="GO" id="GO:0030170">
    <property type="term" value="F:pyridoxal phosphate binding"/>
    <property type="evidence" value="ECO:0007669"/>
    <property type="project" value="InterPro"/>
</dbReference>
<gene>
    <name evidence="10" type="primary">LOC109112940</name>
</gene>
<organism evidence="10">
    <name type="scientific">Cyprinus carpio</name>
    <name type="common">Common carp</name>
    <dbReference type="NCBI Taxonomy" id="7962"/>
    <lineage>
        <taxon>Eukaryota</taxon>
        <taxon>Metazoa</taxon>
        <taxon>Chordata</taxon>
        <taxon>Craniata</taxon>
        <taxon>Vertebrata</taxon>
        <taxon>Euteleostomi</taxon>
        <taxon>Actinopterygii</taxon>
        <taxon>Neopterygii</taxon>
        <taxon>Teleostei</taxon>
        <taxon>Ostariophysi</taxon>
        <taxon>Cypriniformes</taxon>
        <taxon>Cyprinidae</taxon>
        <taxon>Cyprininae</taxon>
        <taxon>Cyprinus</taxon>
    </lineage>
</organism>
<evidence type="ECO:0000256" key="1">
    <source>
        <dbReference type="ARBA" id="ARBA00001933"/>
    </source>
</evidence>
<keyword evidence="5" id="KW-0663">Pyridoxal phosphate</keyword>
<evidence type="ECO:0000256" key="6">
    <source>
        <dbReference type="ARBA" id="ARBA00025708"/>
    </source>
</evidence>
<keyword evidence="3 10" id="KW-0032">Aminotransferase</keyword>
<dbReference type="InterPro" id="IPR045088">
    <property type="entry name" value="ALAT1/2-like"/>
</dbReference>
<evidence type="ECO:0000256" key="5">
    <source>
        <dbReference type="ARBA" id="ARBA00022898"/>
    </source>
</evidence>
<dbReference type="CDD" id="cd00609">
    <property type="entry name" value="AAT_like"/>
    <property type="match status" value="1"/>
</dbReference>
<evidence type="ECO:0000256" key="3">
    <source>
        <dbReference type="ARBA" id="ARBA00022576"/>
    </source>
</evidence>
<evidence type="ECO:0000256" key="8">
    <source>
        <dbReference type="ARBA" id="ARBA00047412"/>
    </source>
</evidence>
<accession>A0A9Q9Z8P2</accession>
<evidence type="ECO:0000313" key="10">
    <source>
        <dbReference type="RefSeq" id="XP_042634093.1"/>
    </source>
</evidence>
<dbReference type="PANTHER" id="PTHR11751">
    <property type="entry name" value="ALANINE AMINOTRANSFERASE"/>
    <property type="match status" value="1"/>
</dbReference>
<dbReference type="PANTHER" id="PTHR11751:SF469">
    <property type="entry name" value="ALANINE TRANSAMINASE"/>
    <property type="match status" value="1"/>
</dbReference>
<evidence type="ECO:0000259" key="9">
    <source>
        <dbReference type="Pfam" id="PF00155"/>
    </source>
</evidence>
<comment type="catalytic activity">
    <reaction evidence="8">
        <text>L-alanine + 2-oxoglutarate = pyruvate + L-glutamate</text>
        <dbReference type="Rhea" id="RHEA:19453"/>
        <dbReference type="ChEBI" id="CHEBI:15361"/>
        <dbReference type="ChEBI" id="CHEBI:16810"/>
        <dbReference type="ChEBI" id="CHEBI:29985"/>
        <dbReference type="ChEBI" id="CHEBI:57972"/>
        <dbReference type="EC" id="2.6.1.2"/>
    </reaction>
</comment>
<dbReference type="GO" id="GO:0004021">
    <property type="term" value="F:L-alanine:2-oxoglutarate aminotransferase activity"/>
    <property type="evidence" value="ECO:0007669"/>
    <property type="project" value="UniProtKB-EC"/>
</dbReference>
<protein>
    <recommendedName>
        <fullName evidence="7">alanine transaminase</fullName>
        <ecNumber evidence="7">2.6.1.2</ecNumber>
    </recommendedName>
</protein>
<dbReference type="CTD" id="100537633"/>
<name>A0A9Q9Z8P2_CYPCA</name>
<dbReference type="OrthoDB" id="1732682at2759"/>
<reference evidence="10" key="1">
    <citation type="submission" date="2025-08" db="UniProtKB">
        <authorList>
            <consortium name="RefSeq"/>
        </authorList>
    </citation>
    <scope>IDENTIFICATION</scope>
    <source>
        <tissue evidence="10">Muscle</tissue>
    </source>
</reference>
<dbReference type="Pfam" id="PF00155">
    <property type="entry name" value="Aminotran_1_2"/>
    <property type="match status" value="1"/>
</dbReference>
<comment type="subunit">
    <text evidence="2">Homodimer.</text>
</comment>
<dbReference type="Proteomes" id="UP001155660">
    <property type="component" value="Chromosome A20"/>
</dbReference>
<evidence type="ECO:0000256" key="4">
    <source>
        <dbReference type="ARBA" id="ARBA00022679"/>
    </source>
</evidence>
<dbReference type="AlphaFoldDB" id="A0A9Q9Z8P2"/>
<keyword evidence="4" id="KW-0808">Transferase</keyword>
<dbReference type="InterPro" id="IPR004839">
    <property type="entry name" value="Aminotransferase_I/II_large"/>
</dbReference>
<feature type="domain" description="Aminotransferase class I/classII large" evidence="9">
    <location>
        <begin position="91"/>
        <end position="446"/>
    </location>
</feature>
<comment type="cofactor">
    <cofactor evidence="1">
        <name>pyridoxal 5'-phosphate</name>
        <dbReference type="ChEBI" id="CHEBI:597326"/>
    </cofactor>
</comment>